<proteinExistence type="predicted"/>
<gene>
    <name evidence="2" type="ORF">DXG03_003522</name>
</gene>
<keyword evidence="1" id="KW-0812">Transmembrane</keyword>
<organism evidence="2 3">
    <name type="scientific">Asterophora parasitica</name>
    <dbReference type="NCBI Taxonomy" id="117018"/>
    <lineage>
        <taxon>Eukaryota</taxon>
        <taxon>Fungi</taxon>
        <taxon>Dikarya</taxon>
        <taxon>Basidiomycota</taxon>
        <taxon>Agaricomycotina</taxon>
        <taxon>Agaricomycetes</taxon>
        <taxon>Agaricomycetidae</taxon>
        <taxon>Agaricales</taxon>
        <taxon>Tricholomatineae</taxon>
        <taxon>Lyophyllaceae</taxon>
        <taxon>Asterophora</taxon>
    </lineage>
</organism>
<dbReference type="EMBL" id="JABCKV010000021">
    <property type="protein sequence ID" value="KAG5646472.1"/>
    <property type="molecule type" value="Genomic_DNA"/>
</dbReference>
<sequence>MRTFRVALWLHKIVFMPIAATISALYDLLFYLFKNAQLFLEAQRNRAESDAPEEDLKSLESQVSFSTLPRALTSGVELLAAIKDGKVVASVGLDNEIIIWRVDKKAHLAIDAGQVLLRTATIATAVGTGSGIIAVWTLEGESAQSLPLFSLDNLSAAVTDIQFATAPVTGLALLATYENGVAAKWPLERGLTAAYFASSRQVPIVKCSLVRIHPMDRFFVAFSLQDGTLEILDTRDVDPLLLNDFCVQAGDATNTASRVHAWQTELGGALA</sequence>
<dbReference type="OrthoDB" id="6510177at2759"/>
<keyword evidence="3" id="KW-1185">Reference proteome</keyword>
<evidence type="ECO:0000256" key="1">
    <source>
        <dbReference type="SAM" id="Phobius"/>
    </source>
</evidence>
<reference evidence="2" key="2">
    <citation type="submission" date="2021-10" db="EMBL/GenBank/DDBJ databases">
        <title>Phylogenomics reveals ancestral predisposition of the termite-cultivated fungus Termitomyces towards a domesticated lifestyle.</title>
        <authorList>
            <person name="Auxier B."/>
            <person name="Grum-Grzhimaylo A."/>
            <person name="Cardenas M.E."/>
            <person name="Lodge J.D."/>
            <person name="Laessoe T."/>
            <person name="Pedersen O."/>
            <person name="Smith M.E."/>
            <person name="Kuyper T.W."/>
            <person name="Franco-Molano E.A."/>
            <person name="Baroni T.J."/>
            <person name="Aanen D.K."/>
        </authorList>
    </citation>
    <scope>NUCLEOTIDE SEQUENCE</scope>
    <source>
        <strain evidence="2">AP01</strain>
        <tissue evidence="2">Mycelium</tissue>
    </source>
</reference>
<dbReference type="Gene3D" id="2.130.10.10">
    <property type="entry name" value="YVTN repeat-like/Quinoprotein amine dehydrogenase"/>
    <property type="match status" value="1"/>
</dbReference>
<keyword evidence="1" id="KW-0472">Membrane</keyword>
<evidence type="ECO:0000313" key="2">
    <source>
        <dbReference type="EMBL" id="KAG5646472.1"/>
    </source>
</evidence>
<dbReference type="InterPro" id="IPR036322">
    <property type="entry name" value="WD40_repeat_dom_sf"/>
</dbReference>
<reference evidence="2" key="1">
    <citation type="submission" date="2020-07" db="EMBL/GenBank/DDBJ databases">
        <authorList>
            <person name="Nieuwenhuis M."/>
            <person name="Van De Peppel L.J.J."/>
        </authorList>
    </citation>
    <scope>NUCLEOTIDE SEQUENCE</scope>
    <source>
        <strain evidence="2">AP01</strain>
        <tissue evidence="2">Mycelium</tissue>
    </source>
</reference>
<accession>A0A9P7G9F0</accession>
<name>A0A9P7G9F0_9AGAR</name>
<feature type="transmembrane region" description="Helical" evidence="1">
    <location>
        <begin position="12"/>
        <end position="33"/>
    </location>
</feature>
<comment type="caution">
    <text evidence="2">The sequence shown here is derived from an EMBL/GenBank/DDBJ whole genome shotgun (WGS) entry which is preliminary data.</text>
</comment>
<dbReference type="Proteomes" id="UP000775547">
    <property type="component" value="Unassembled WGS sequence"/>
</dbReference>
<evidence type="ECO:0000313" key="3">
    <source>
        <dbReference type="Proteomes" id="UP000775547"/>
    </source>
</evidence>
<protein>
    <submittedName>
        <fullName evidence="2">Uncharacterized protein</fullName>
    </submittedName>
</protein>
<dbReference type="InterPro" id="IPR015943">
    <property type="entry name" value="WD40/YVTN_repeat-like_dom_sf"/>
</dbReference>
<dbReference type="SUPFAM" id="SSF50978">
    <property type="entry name" value="WD40 repeat-like"/>
    <property type="match status" value="1"/>
</dbReference>
<keyword evidence="1" id="KW-1133">Transmembrane helix</keyword>
<dbReference type="AlphaFoldDB" id="A0A9P7G9F0"/>